<dbReference type="AlphaFoldDB" id="A0AAQ1P0B7"/>
<evidence type="ECO:0000313" key="1">
    <source>
        <dbReference type="EMBL" id="SOR63111.1"/>
    </source>
</evidence>
<dbReference type="Proteomes" id="UP000234460">
    <property type="component" value="Chromosome LMANV2"/>
</dbReference>
<dbReference type="EMBL" id="OEJX01000056">
    <property type="protein sequence ID" value="SOR63111.1"/>
    <property type="molecule type" value="Genomic_DNA"/>
</dbReference>
<proteinExistence type="predicted"/>
<sequence>MCCHILFKSYELLKGREIGKKKRKKVFAIFMHCTKIEDEILESKLR</sequence>
<name>A0AAQ1P0B7_LEPIR</name>
<comment type="caution">
    <text evidence="1">The sequence shown here is derived from an EMBL/GenBank/DDBJ whole genome shotgun (WGS) entry which is preliminary data.</text>
</comment>
<accession>A0AAQ1P0B7</accession>
<protein>
    <submittedName>
        <fullName evidence="1">Uncharacterized protein</fullName>
    </submittedName>
</protein>
<reference evidence="1 2" key="1">
    <citation type="submission" date="2017-11" db="EMBL/GenBank/DDBJ databases">
        <authorList>
            <person name="Lechat P."/>
        </authorList>
    </citation>
    <scope>NUCLEOTIDE SEQUENCE [LARGE SCALE GENOMIC DNA]</scope>
    <source>
        <strain evidence="1">L495</strain>
    </source>
</reference>
<evidence type="ECO:0000313" key="2">
    <source>
        <dbReference type="Proteomes" id="UP000234460"/>
    </source>
</evidence>
<gene>
    <name evidence="1" type="ORF">LMANV2_60132</name>
</gene>
<organism evidence="1 2">
    <name type="scientific">Leptospira interrogans serovar Manilae</name>
    <dbReference type="NCBI Taxonomy" id="214675"/>
    <lineage>
        <taxon>Bacteria</taxon>
        <taxon>Pseudomonadati</taxon>
        <taxon>Spirochaetota</taxon>
        <taxon>Spirochaetia</taxon>
        <taxon>Leptospirales</taxon>
        <taxon>Leptospiraceae</taxon>
        <taxon>Leptospira</taxon>
    </lineage>
</organism>